<evidence type="ECO:0000313" key="5">
    <source>
        <dbReference type="Proteomes" id="UP000521676"/>
    </source>
</evidence>
<evidence type="ECO:0000313" key="6">
    <source>
        <dbReference type="Proteomes" id="UP001431572"/>
    </source>
</evidence>
<evidence type="ECO:0000313" key="3">
    <source>
        <dbReference type="EMBL" id="NWJ47798.1"/>
    </source>
</evidence>
<dbReference type="AlphaFoldDB" id="A0A8T7M6Q4"/>
<keyword evidence="6" id="KW-1185">Reference proteome</keyword>
<accession>A0A8T7M6Q4</accession>
<reference evidence="4" key="2">
    <citation type="journal article" date="2024" name="Nature">
        <title>Anoxygenic phototroph of the Chloroflexota uses a type I reaction centre.</title>
        <authorList>
            <person name="Tsuji J.M."/>
            <person name="Shaw N.A."/>
            <person name="Nagashima S."/>
            <person name="Venkiteswaran J.J."/>
            <person name="Schiff S.L."/>
            <person name="Watanabe T."/>
            <person name="Fukui M."/>
            <person name="Hanada S."/>
            <person name="Tank M."/>
            <person name="Neufeld J.D."/>
        </authorList>
    </citation>
    <scope>NUCLEOTIDE SEQUENCE</scope>
    <source>
        <strain evidence="4">L227-S17</strain>
    </source>
</reference>
<gene>
    <name evidence="3" type="ORF">HXX08_18245</name>
    <name evidence="4" type="ORF">OZ401_003331</name>
</gene>
<dbReference type="RefSeq" id="WP_341471576.1">
    <property type="nucleotide sequence ID" value="NZ_CP128400.1"/>
</dbReference>
<proteinExistence type="predicted"/>
<sequence>MTPSEPEITRREAFAVSNAGNEEIPSWDNVPNANNSAMPGNLNKLASDNDTQVLPDATSFRGLIDGTDNFHDEQQLDAAILYSEYDRYRRTWWETRRWFIYLFAALTPLFLIAGLIGLLTKNNVSNLFLIGAVITFVLLVSAIAYAWFTLPRVVSFGRFYRRFVSIQLDSGGSVWVDPTIAVPDFPGLRDNFFALYRDSDELGTKMKPDDEEETGRKKRTLNELSRLIAPLKSTASMAATTPYIQADKTLVLDKFWLQALDDKDIVEISHHTMPVPPQAGEIEHLELLTHEVEDYSSLDDALALGQEGITTIHNQIAAKVEDNLELVASEIQQWHDHAEREKSFNQSLLSRCELVIVAAREGFARVESALEVEVRPAVQRLDAESAFYRSQVQRFYTTQTELLEGERDGTLATLDRQHQELSSGLEERQDEQRVLQAELKRLNDQRVQLDNSTNTRFENLKQLLTDLTERSYSLPTILHFRSDYGVPPLAQESEEVLRLLTQLRADARLATSDVNDALNRYARLRFEPLDELGRLRQQIGTGTKWQSTQWLGSLINFRNSGQLLAIAGEVGEAVSVYLDFNGEFERLNRQWCGLEVAVRELGATAYNNQLADAQRHLEGLETALSSLHSSLVMAPHSPEMSRPATFQNLYNLAAGLQRELDELGGLAGTIARTQERLSELEAELSQLEALLSQNDEETRRVQDEVAAAIAEVQRKHNLILARLEELKVERLQKIREHITAFIQTRDAEIAHLELGLRSMQELCDISEKFLQKHLRLSHRLLEEANSLRQNLETNISGIVREFERSVRGDRAVRHTSDMYVPAWYIQLIVHPVWRKKILGFANCYSEIAKQETPKDSIWRFLFTNRPAVFFQLTEDSELEKLLQVNHMEYPAGEINISPHTLDWLVENDWISGWVTNLYRAKK</sequence>
<feature type="coiled-coil region" evidence="1">
    <location>
        <begin position="663"/>
        <end position="729"/>
    </location>
</feature>
<keyword evidence="2" id="KW-1133">Transmembrane helix</keyword>
<feature type="coiled-coil region" evidence="1">
    <location>
        <begin position="425"/>
        <end position="452"/>
    </location>
</feature>
<dbReference type="Proteomes" id="UP000521676">
    <property type="component" value="Unassembled WGS sequence"/>
</dbReference>
<keyword evidence="2" id="KW-0812">Transmembrane</keyword>
<keyword evidence="1" id="KW-0175">Coiled coil</keyword>
<dbReference type="EMBL" id="JACATZ010000003">
    <property type="protein sequence ID" value="NWJ47798.1"/>
    <property type="molecule type" value="Genomic_DNA"/>
</dbReference>
<name>A0A8T7M6Q4_9CHLR</name>
<evidence type="ECO:0000313" key="4">
    <source>
        <dbReference type="EMBL" id="WJW69703.1"/>
    </source>
</evidence>
<dbReference type="Proteomes" id="UP001431572">
    <property type="component" value="Chromosome 2"/>
</dbReference>
<feature type="transmembrane region" description="Helical" evidence="2">
    <location>
        <begin position="98"/>
        <end position="120"/>
    </location>
</feature>
<keyword evidence="2" id="KW-0472">Membrane</keyword>
<feature type="transmembrane region" description="Helical" evidence="2">
    <location>
        <begin position="127"/>
        <end position="148"/>
    </location>
</feature>
<evidence type="ECO:0000256" key="2">
    <source>
        <dbReference type="SAM" id="Phobius"/>
    </source>
</evidence>
<reference evidence="3 5" key="1">
    <citation type="submission" date="2020-06" db="EMBL/GenBank/DDBJ databases">
        <title>Anoxygenic phototrophic Chloroflexota member uses a Type I reaction center.</title>
        <authorList>
            <person name="Tsuji J.M."/>
            <person name="Shaw N.A."/>
            <person name="Nagashima S."/>
            <person name="Venkiteswaran J."/>
            <person name="Schiff S.L."/>
            <person name="Hanada S."/>
            <person name="Tank M."/>
            <person name="Neufeld J.D."/>
        </authorList>
    </citation>
    <scope>NUCLEOTIDE SEQUENCE [LARGE SCALE GENOMIC DNA]</scope>
    <source>
        <strain evidence="3">L227-S17</strain>
    </source>
</reference>
<protein>
    <submittedName>
        <fullName evidence="3">Uncharacterized protein</fullName>
    </submittedName>
</protein>
<dbReference type="EMBL" id="CP128400">
    <property type="protein sequence ID" value="WJW69703.1"/>
    <property type="molecule type" value="Genomic_DNA"/>
</dbReference>
<organism evidence="3 5">
    <name type="scientific">Candidatus Chlorohelix allophototropha</name>
    <dbReference type="NCBI Taxonomy" id="3003348"/>
    <lineage>
        <taxon>Bacteria</taxon>
        <taxon>Bacillati</taxon>
        <taxon>Chloroflexota</taxon>
        <taxon>Chloroflexia</taxon>
        <taxon>Candidatus Chloroheliales</taxon>
        <taxon>Candidatus Chloroheliaceae</taxon>
        <taxon>Candidatus Chlorohelix</taxon>
    </lineage>
</organism>
<evidence type="ECO:0000256" key="1">
    <source>
        <dbReference type="SAM" id="Coils"/>
    </source>
</evidence>